<dbReference type="InterPro" id="IPR046216">
    <property type="entry name" value="DUF6249"/>
</dbReference>
<dbReference type="EMBL" id="PQAP01000095">
    <property type="protein sequence ID" value="PWB72148.1"/>
    <property type="molecule type" value="Genomic_DNA"/>
</dbReference>
<dbReference type="Proteomes" id="UP000250918">
    <property type="component" value="Unassembled WGS sequence"/>
</dbReference>
<evidence type="ECO:0000313" key="3">
    <source>
        <dbReference type="EMBL" id="PWB72148.1"/>
    </source>
</evidence>
<gene>
    <name evidence="3" type="ORF">C3F09_07020</name>
</gene>
<evidence type="ECO:0000256" key="1">
    <source>
        <dbReference type="SAM" id="Phobius"/>
    </source>
</evidence>
<feature type="transmembrane region" description="Helical" evidence="1">
    <location>
        <begin position="87"/>
        <end position="105"/>
    </location>
</feature>
<proteinExistence type="predicted"/>
<keyword evidence="1" id="KW-0812">Transmembrane</keyword>
<accession>A0A855X0C5</accession>
<evidence type="ECO:0000313" key="4">
    <source>
        <dbReference type="Proteomes" id="UP000250918"/>
    </source>
</evidence>
<protein>
    <recommendedName>
        <fullName evidence="2">DUF6249 domain-containing protein</fullName>
    </recommendedName>
</protein>
<keyword evidence="1" id="KW-1133">Transmembrane helix</keyword>
<feature type="transmembrane region" description="Helical" evidence="1">
    <location>
        <begin position="61"/>
        <end position="81"/>
    </location>
</feature>
<reference evidence="3 4" key="1">
    <citation type="journal article" date="2018" name="ISME J.">
        <title>A methanotrophic archaeon couples anaerobic oxidation of methane to Fe(III) reduction.</title>
        <authorList>
            <person name="Cai C."/>
            <person name="Leu A.O."/>
            <person name="Xie G.J."/>
            <person name="Guo J."/>
            <person name="Feng Y."/>
            <person name="Zhao J.X."/>
            <person name="Tyson G.W."/>
            <person name="Yuan Z."/>
            <person name="Hu S."/>
        </authorList>
    </citation>
    <scope>NUCLEOTIDE SEQUENCE [LARGE SCALE GENOMIC DNA]</scope>
    <source>
        <strain evidence="3">FeB_12</strain>
    </source>
</reference>
<evidence type="ECO:0000259" key="2">
    <source>
        <dbReference type="Pfam" id="PF19762"/>
    </source>
</evidence>
<name>A0A855X0C5_9BACT</name>
<dbReference type="AlphaFoldDB" id="A0A855X0C5"/>
<comment type="caution">
    <text evidence="3">The sequence shown here is derived from an EMBL/GenBank/DDBJ whole genome shotgun (WGS) entry which is preliminary data.</text>
</comment>
<sequence>MDIDVTAILITFIVFGSVVSIIRAVGDHRVKMRYLEKGPDDLPTKPIDLNLGNGYGSSLKWGLVCLFVGLALFLMEMMPQYFEEEAVLGGMFIAAGVALLLYYLLTDKKKKQLQQS</sequence>
<dbReference type="Pfam" id="PF19762">
    <property type="entry name" value="DUF6249"/>
    <property type="match status" value="1"/>
</dbReference>
<keyword evidence="1" id="KW-0472">Membrane</keyword>
<feature type="transmembrane region" description="Helical" evidence="1">
    <location>
        <begin position="6"/>
        <end position="25"/>
    </location>
</feature>
<feature type="domain" description="DUF6249" evidence="2">
    <location>
        <begin position="8"/>
        <end position="106"/>
    </location>
</feature>
<organism evidence="3 4">
    <name type="scientific">candidate division GN15 bacterium</name>
    <dbReference type="NCBI Taxonomy" id="2072418"/>
    <lineage>
        <taxon>Bacteria</taxon>
        <taxon>candidate division GN15</taxon>
    </lineage>
</organism>